<feature type="region of interest" description="Disordered" evidence="2">
    <location>
        <begin position="1"/>
        <end position="23"/>
    </location>
</feature>
<dbReference type="InterPro" id="IPR000571">
    <property type="entry name" value="Znf_CCCH"/>
</dbReference>
<dbReference type="STRING" id="1507870.A0A1V8S960"/>
<feature type="domain" description="C3H1-type" evidence="3">
    <location>
        <begin position="211"/>
        <end position="240"/>
    </location>
</feature>
<reference evidence="5" key="1">
    <citation type="submission" date="2017-03" db="EMBL/GenBank/DDBJ databases">
        <title>Genomes of endolithic fungi from Antarctica.</title>
        <authorList>
            <person name="Coleine C."/>
            <person name="Masonjones S."/>
            <person name="Stajich J.E."/>
        </authorList>
    </citation>
    <scope>NUCLEOTIDE SEQUENCE [LARGE SCALE GENOMIC DNA]</scope>
    <source>
        <strain evidence="5">CCFEE 5527</strain>
    </source>
</reference>
<keyword evidence="1" id="KW-0862">Zinc</keyword>
<feature type="zinc finger region" description="C3H1-type" evidence="1">
    <location>
        <begin position="211"/>
        <end position="240"/>
    </location>
</feature>
<name>A0A1V8S960_9PEZI</name>
<comment type="caution">
    <text evidence="4">The sequence shown here is derived from an EMBL/GenBank/DDBJ whole genome shotgun (WGS) entry which is preliminary data.</text>
</comment>
<gene>
    <name evidence="4" type="ORF">B0A48_18186</name>
</gene>
<evidence type="ECO:0000313" key="5">
    <source>
        <dbReference type="Proteomes" id="UP000192596"/>
    </source>
</evidence>
<feature type="region of interest" description="Disordered" evidence="2">
    <location>
        <begin position="482"/>
        <end position="597"/>
    </location>
</feature>
<feature type="compositionally biased region" description="Low complexity" evidence="2">
    <location>
        <begin position="389"/>
        <end position="408"/>
    </location>
</feature>
<keyword evidence="5" id="KW-1185">Reference proteome</keyword>
<keyword evidence="1" id="KW-0863">Zinc-finger</keyword>
<keyword evidence="1" id="KW-0479">Metal-binding</keyword>
<dbReference type="InParanoid" id="A0A1V8S960"/>
<evidence type="ECO:0000256" key="2">
    <source>
        <dbReference type="SAM" id="MobiDB-lite"/>
    </source>
</evidence>
<dbReference type="PROSITE" id="PS50103">
    <property type="entry name" value="ZF_C3H1"/>
    <property type="match status" value="1"/>
</dbReference>
<evidence type="ECO:0000256" key="1">
    <source>
        <dbReference type="PROSITE-ProRule" id="PRU00723"/>
    </source>
</evidence>
<proteinExistence type="predicted"/>
<sequence length="597" mass="63632">MSTTQANGANVNHSSDPGHPSHAPYFAPLRPSYFIARPDGVLVPLVPVDELSPQIRLTGTGRSLNYQDTFGMQYVGTLPYTGKYYDLETDQVVSAAASTPQHVPTHSHPPSTHHSILGKPFLAPDAMVRQGMGKSDVAARTTLPAALHHSTQPRPASAAALATNWRKPATESIEKTQATIDAILAANVNTTKADVLASKSTLPASGTAPDQEKKVYCTHWIRHGECDYTQQGCLYKHEMPDKTTLESIGFRTVPRWYVEKTAPKLEGMSSKPTVSLPMRAAEWLKPSDDSDSDGDVDRSFSESPENGNDECEIEVDAALEVANKPAESDASPTLSFELVSAPSSAIAENGGRKSSAGSDLIDLGLGVRFDPDLTVSTFSPNVNTLPATSSSSPSSSEQSSPCQSSASPLGAESTVSRRPRPRKVFVPAGESPEQHIAEARVRFTRTRDAEIADQAAVPTASTEIVARSTVAAEQSLELAAAPRKDGMMASKHAPPSPFGAGCSGPKGVKVLTRRHSSWNGLNRPSTSASSQPAAPMKASIVDKSPASQQTAFLTRMRKGDELAARRRKPVRWREMSEGAAKAVKPPAPTDMAKLKSS</sequence>
<accession>A0A1V8S960</accession>
<dbReference type="GO" id="GO:0008270">
    <property type="term" value="F:zinc ion binding"/>
    <property type="evidence" value="ECO:0007669"/>
    <property type="project" value="UniProtKB-KW"/>
</dbReference>
<feature type="region of interest" description="Disordered" evidence="2">
    <location>
        <begin position="284"/>
        <end position="310"/>
    </location>
</feature>
<feature type="compositionally biased region" description="Low complexity" evidence="2">
    <location>
        <begin position="524"/>
        <end position="535"/>
    </location>
</feature>
<dbReference type="Proteomes" id="UP000192596">
    <property type="component" value="Unassembled WGS sequence"/>
</dbReference>
<evidence type="ECO:0000259" key="3">
    <source>
        <dbReference type="PROSITE" id="PS50103"/>
    </source>
</evidence>
<dbReference type="AlphaFoldDB" id="A0A1V8S960"/>
<organism evidence="4 5">
    <name type="scientific">Cryoendolithus antarcticus</name>
    <dbReference type="NCBI Taxonomy" id="1507870"/>
    <lineage>
        <taxon>Eukaryota</taxon>
        <taxon>Fungi</taxon>
        <taxon>Dikarya</taxon>
        <taxon>Ascomycota</taxon>
        <taxon>Pezizomycotina</taxon>
        <taxon>Dothideomycetes</taxon>
        <taxon>Dothideomycetidae</taxon>
        <taxon>Cladosporiales</taxon>
        <taxon>Cladosporiaceae</taxon>
        <taxon>Cryoendolithus</taxon>
    </lineage>
</organism>
<evidence type="ECO:0000313" key="4">
    <source>
        <dbReference type="EMBL" id="OQN95662.1"/>
    </source>
</evidence>
<dbReference type="OrthoDB" id="5355510at2759"/>
<dbReference type="EMBL" id="NAJO01000082">
    <property type="protein sequence ID" value="OQN95662.1"/>
    <property type="molecule type" value="Genomic_DNA"/>
</dbReference>
<feature type="compositionally biased region" description="Polar residues" evidence="2">
    <location>
        <begin position="378"/>
        <end position="388"/>
    </location>
</feature>
<feature type="region of interest" description="Disordered" evidence="2">
    <location>
        <begin position="378"/>
        <end position="436"/>
    </location>
</feature>
<feature type="compositionally biased region" description="Polar residues" evidence="2">
    <location>
        <begin position="1"/>
        <end position="15"/>
    </location>
</feature>
<protein>
    <recommendedName>
        <fullName evidence="3">C3H1-type domain-containing protein</fullName>
    </recommendedName>
</protein>